<dbReference type="SUPFAM" id="SSF56529">
    <property type="entry name" value="FAH"/>
    <property type="match status" value="1"/>
</dbReference>
<dbReference type="GO" id="GO:0046872">
    <property type="term" value="F:metal ion binding"/>
    <property type="evidence" value="ECO:0007669"/>
    <property type="project" value="UniProtKB-KW"/>
</dbReference>
<accession>A0A920CZV9</accession>
<comment type="similarity">
    <text evidence="1">Belongs to the FAH family.</text>
</comment>
<feature type="domain" description="Fumarylacetoacetase-like C-terminal" evidence="3">
    <location>
        <begin position="6"/>
        <end position="206"/>
    </location>
</feature>
<organism evidence="4 5">
    <name type="scientific">Paenibacillus montaniterrae</name>
    <dbReference type="NCBI Taxonomy" id="429341"/>
    <lineage>
        <taxon>Bacteria</taxon>
        <taxon>Bacillati</taxon>
        <taxon>Bacillota</taxon>
        <taxon>Bacilli</taxon>
        <taxon>Bacillales</taxon>
        <taxon>Paenibacillaceae</taxon>
        <taxon>Paenibacillus</taxon>
    </lineage>
</organism>
<dbReference type="PANTHER" id="PTHR11820">
    <property type="entry name" value="ACYLPYRUVASE"/>
    <property type="match status" value="1"/>
</dbReference>
<dbReference type="GO" id="GO:0018773">
    <property type="term" value="F:acetylpyruvate hydrolase activity"/>
    <property type="evidence" value="ECO:0007669"/>
    <property type="project" value="TreeGrafter"/>
</dbReference>
<protein>
    <submittedName>
        <fullName evidence="4">Fumarylacetoacetate hydrolase</fullName>
    </submittedName>
</protein>
<dbReference type="InterPro" id="IPR011234">
    <property type="entry name" value="Fumarylacetoacetase-like_C"/>
</dbReference>
<evidence type="ECO:0000256" key="2">
    <source>
        <dbReference type="ARBA" id="ARBA00022723"/>
    </source>
</evidence>
<keyword evidence="5" id="KW-1185">Reference proteome</keyword>
<keyword evidence="2" id="KW-0479">Metal-binding</keyword>
<dbReference type="Gene3D" id="3.90.850.10">
    <property type="entry name" value="Fumarylacetoacetase-like, C-terminal domain"/>
    <property type="match status" value="1"/>
</dbReference>
<comment type="caution">
    <text evidence="4">The sequence shown here is derived from an EMBL/GenBank/DDBJ whole genome shotgun (WGS) entry which is preliminary data.</text>
</comment>
<dbReference type="RefSeq" id="WP_213517709.1">
    <property type="nucleotide sequence ID" value="NZ_BOSE01000007.1"/>
</dbReference>
<dbReference type="Pfam" id="PF01557">
    <property type="entry name" value="FAA_hydrolase"/>
    <property type="match status" value="1"/>
</dbReference>
<evidence type="ECO:0000259" key="3">
    <source>
        <dbReference type="Pfam" id="PF01557"/>
    </source>
</evidence>
<evidence type="ECO:0000313" key="4">
    <source>
        <dbReference type="EMBL" id="GIP17888.1"/>
    </source>
</evidence>
<evidence type="ECO:0000256" key="1">
    <source>
        <dbReference type="ARBA" id="ARBA00010211"/>
    </source>
</evidence>
<reference evidence="4" key="1">
    <citation type="submission" date="2021-03" db="EMBL/GenBank/DDBJ databases">
        <title>Antimicrobial resistance genes in bacteria isolated from Japanese honey, and their potential for conferring macrolide and lincosamide resistance in the American foulbrood pathogen Paenibacillus larvae.</title>
        <authorList>
            <person name="Okamoto M."/>
            <person name="Kumagai M."/>
            <person name="Kanamori H."/>
            <person name="Takamatsu D."/>
        </authorList>
    </citation>
    <scope>NUCLEOTIDE SEQUENCE</scope>
    <source>
        <strain evidence="4">J40TS1</strain>
    </source>
</reference>
<dbReference type="PANTHER" id="PTHR11820:SF7">
    <property type="entry name" value="ACYLPYRUVASE FAHD1, MITOCHONDRIAL"/>
    <property type="match status" value="1"/>
</dbReference>
<proteinExistence type="inferred from homology"/>
<sequence>MKPGNIYCVGRNYRLHALELGNEVPTSPMIFTKPTHALRETDGGVLTIPHDRGAVHFELELVLRIGSSYRTGMPLEQAVDSFTLGLDLTLRDVQSELKAKGHPWLAAKGFKGSATVGKWLPFTSSEQLIQGQFKLLRNGETAQIGQPKDMIFSFEQLVRYIDEQYGLGEGDLIYTGTPAGVAALNHGDCLEMQWNEQKLGSCFVEVV</sequence>
<keyword evidence="4" id="KW-0378">Hydrolase</keyword>
<name>A0A920CZV9_9BACL</name>
<dbReference type="InterPro" id="IPR036663">
    <property type="entry name" value="Fumarylacetoacetase_C_sf"/>
</dbReference>
<gene>
    <name evidence="4" type="ORF">J40TS1_35300</name>
</gene>
<evidence type="ECO:0000313" key="5">
    <source>
        <dbReference type="Proteomes" id="UP000683139"/>
    </source>
</evidence>
<dbReference type="EMBL" id="BOSE01000007">
    <property type="protein sequence ID" value="GIP17888.1"/>
    <property type="molecule type" value="Genomic_DNA"/>
</dbReference>
<dbReference type="Proteomes" id="UP000683139">
    <property type="component" value="Unassembled WGS sequence"/>
</dbReference>
<dbReference type="AlphaFoldDB" id="A0A920CZV9"/>